<evidence type="ECO:0000313" key="1">
    <source>
        <dbReference type="EMBL" id="KAK7394753.1"/>
    </source>
</evidence>
<name>A0AAN9XJS6_PSOTE</name>
<organism evidence="1 2">
    <name type="scientific">Psophocarpus tetragonolobus</name>
    <name type="common">Winged bean</name>
    <name type="synonym">Dolichos tetragonolobus</name>
    <dbReference type="NCBI Taxonomy" id="3891"/>
    <lineage>
        <taxon>Eukaryota</taxon>
        <taxon>Viridiplantae</taxon>
        <taxon>Streptophyta</taxon>
        <taxon>Embryophyta</taxon>
        <taxon>Tracheophyta</taxon>
        <taxon>Spermatophyta</taxon>
        <taxon>Magnoliopsida</taxon>
        <taxon>eudicotyledons</taxon>
        <taxon>Gunneridae</taxon>
        <taxon>Pentapetalae</taxon>
        <taxon>rosids</taxon>
        <taxon>fabids</taxon>
        <taxon>Fabales</taxon>
        <taxon>Fabaceae</taxon>
        <taxon>Papilionoideae</taxon>
        <taxon>50 kb inversion clade</taxon>
        <taxon>NPAAA clade</taxon>
        <taxon>indigoferoid/millettioid clade</taxon>
        <taxon>Phaseoleae</taxon>
        <taxon>Psophocarpus</taxon>
    </lineage>
</organism>
<dbReference type="EMBL" id="JAYMYS010000004">
    <property type="protein sequence ID" value="KAK7394753.1"/>
    <property type="molecule type" value="Genomic_DNA"/>
</dbReference>
<dbReference type="Gene3D" id="3.30.70.260">
    <property type="match status" value="1"/>
</dbReference>
<gene>
    <name evidence="1" type="ORF">VNO78_15290</name>
</gene>
<protein>
    <recommendedName>
        <fullName evidence="3">Mesoderm development candidate 2</fullName>
    </recommendedName>
</protein>
<keyword evidence="2" id="KW-1185">Reference proteome</keyword>
<proteinExistence type="predicted"/>
<reference evidence="1 2" key="1">
    <citation type="submission" date="2024-01" db="EMBL/GenBank/DDBJ databases">
        <title>The genomes of 5 underutilized Papilionoideae crops provide insights into root nodulation and disease resistanc.</title>
        <authorList>
            <person name="Jiang F."/>
        </authorList>
    </citation>
    <scope>NUCLEOTIDE SEQUENCE [LARGE SCALE GENOMIC DNA]</scope>
    <source>
        <strain evidence="1">DUOXIRENSHENG_FW03</strain>
        <tissue evidence="1">Leaves</tissue>
    </source>
</reference>
<comment type="caution">
    <text evidence="1">The sequence shown here is derived from an EMBL/GenBank/DDBJ whole genome shotgun (WGS) entry which is preliminary data.</text>
</comment>
<dbReference type="Proteomes" id="UP001386955">
    <property type="component" value="Unassembled WGS sequence"/>
</dbReference>
<accession>A0AAN9XJS6</accession>
<dbReference type="AlphaFoldDB" id="A0AAN9XJS6"/>
<evidence type="ECO:0000313" key="2">
    <source>
        <dbReference type="Proteomes" id="UP001386955"/>
    </source>
</evidence>
<sequence length="278" mass="31649">MASTLSNQSFTSFRRLSHFNLQTPIKPNALEFSCYVTQTRKCGSIVPEVEHELFEYHIKTFDKAICVRACKVFDVCSEMRWKAVLSVLVIVVLACANSDYAVGGKRKVHITDELDDVFDDEEDEAWKEWGKKPEPSFPPSDFSKLDPSQIQAEITKRHSGPLIGFVKLRLGPRRTPDIVADFAMKWTHFLRAGAVPVRFMAVDLSTIMFNLETIKDLDELKEFVLDQSEAYEIKIGDQFFRRPGDPPLDQVIEKLHSEKAKAANAIPEEIDPNIKTEL</sequence>
<dbReference type="PANTHER" id="PTHR36357">
    <property type="entry name" value="OS03G0148300 PROTEIN"/>
    <property type="match status" value="1"/>
</dbReference>
<evidence type="ECO:0008006" key="3">
    <source>
        <dbReference type="Google" id="ProtNLM"/>
    </source>
</evidence>
<dbReference type="PANTHER" id="PTHR36357:SF1">
    <property type="entry name" value="OS03G0148300 PROTEIN"/>
    <property type="match status" value="1"/>
</dbReference>